<evidence type="ECO:0000313" key="1">
    <source>
        <dbReference type="EMBL" id="VDK50978.1"/>
    </source>
</evidence>
<dbReference type="EMBL" id="UYRR01031553">
    <property type="protein sequence ID" value="VDK50978.1"/>
    <property type="molecule type" value="Genomic_DNA"/>
</dbReference>
<organism evidence="3">
    <name type="scientific">Anisakis simplex</name>
    <name type="common">Herring worm</name>
    <dbReference type="NCBI Taxonomy" id="6269"/>
    <lineage>
        <taxon>Eukaryota</taxon>
        <taxon>Metazoa</taxon>
        <taxon>Ecdysozoa</taxon>
        <taxon>Nematoda</taxon>
        <taxon>Chromadorea</taxon>
        <taxon>Rhabditida</taxon>
        <taxon>Spirurina</taxon>
        <taxon>Ascaridomorpha</taxon>
        <taxon>Ascaridoidea</taxon>
        <taxon>Anisakidae</taxon>
        <taxon>Anisakis</taxon>
        <taxon>Anisakis simplex complex</taxon>
    </lineage>
</organism>
<dbReference type="Proteomes" id="UP000267096">
    <property type="component" value="Unassembled WGS sequence"/>
</dbReference>
<dbReference type="WBParaSite" id="ASIM_0001452701-mRNA-1">
    <property type="protein sequence ID" value="ASIM_0001452701-mRNA-1"/>
    <property type="gene ID" value="ASIM_0001452701"/>
</dbReference>
<gene>
    <name evidence="1" type="ORF">ASIM_LOCUS13937</name>
</gene>
<proteinExistence type="predicted"/>
<keyword evidence="2" id="KW-1185">Reference proteome</keyword>
<sequence>MALNTVTKDPVATCRAKYGHVFCEKLEIRCYQKENIPVVKYSPGNLYELPEVIIICMKTELVVDLCSAKYGKEFCTKLKSTCAKMLHISIPADSSNALPEVVIKCISTEYPIAVCITKYGVDVCNKIEKRCYELQSIPFTERQPRTLRKVPLAVAICITTETILDKCISKYDREFCRKLERTCASLLGITLPNGVVRALPAIVVQCITKEHPMATCMAKYGSDFCRATEKRCHELQSIPFIKPPPGTLYELPIAIANCLRSENPMVTCTAKYGSDFCNKVRDRCQKLIGKSVTNNKMNVVYDLPQTITICIASEVTLYSCETKYGSTFCTKLQMTCASMLGIPLPLGGTRNLTPAVAKCIATEHPLATCVAKYGPEFCNKLQDRCYEIQNLRSIKRMPGALFELPQVITSCISSEVTMHSCISKYGRQFCGKLKTVCASMVGTFVSPGPIANLPANVVNCMASEDPIALCIAKYGNEFCQKFKQRCYDAENVFIIDPVPGKSYQLPEAVAACIKSEVVQHTCVSKYGLEFCRNMETACATILHVSARRASSSALSVKVVECISSGQCKSL</sequence>
<reference evidence="3" key="1">
    <citation type="submission" date="2017-02" db="UniProtKB">
        <authorList>
            <consortium name="WormBaseParasite"/>
        </authorList>
    </citation>
    <scope>IDENTIFICATION</scope>
</reference>
<reference evidence="1 2" key="2">
    <citation type="submission" date="2018-11" db="EMBL/GenBank/DDBJ databases">
        <authorList>
            <consortium name="Pathogen Informatics"/>
        </authorList>
    </citation>
    <scope>NUCLEOTIDE SEQUENCE [LARGE SCALE GENOMIC DNA]</scope>
</reference>
<evidence type="ECO:0000313" key="2">
    <source>
        <dbReference type="Proteomes" id="UP000267096"/>
    </source>
</evidence>
<dbReference type="AlphaFoldDB" id="A0A0M3K104"/>
<evidence type="ECO:0000313" key="3">
    <source>
        <dbReference type="WBParaSite" id="ASIM_0001452701-mRNA-1"/>
    </source>
</evidence>
<protein>
    <submittedName>
        <fullName evidence="3">DUF19 domain-containing protein</fullName>
    </submittedName>
</protein>
<accession>A0A0M3K104</accession>
<name>A0A0M3K104_ANISI</name>